<dbReference type="InParanoid" id="A0A0C2YLZ1"/>
<dbReference type="HOGENOM" id="CLU_1548525_0_0_1"/>
<evidence type="ECO:0000313" key="1">
    <source>
        <dbReference type="EMBL" id="KIM50788.1"/>
    </source>
</evidence>
<sequence length="173" mass="19594">MQYFPEYSVYFRPRGYQSDDGMCVLLLDDQHNAFGRRSTQQQATPSLRGGSGSFADRVEKADASQQVGAMHLVLACDEPWPTSLQDNCDILRAVKPYMRSTRLTLYTWTMYLALYVEFGPNHQVGVGARFFANIFMVTVRRDSSHNTRSYAPTTLHSVSLDYQNCILGPHPKA</sequence>
<reference evidence="2" key="2">
    <citation type="submission" date="2015-01" db="EMBL/GenBank/DDBJ databases">
        <title>Evolutionary Origins and Diversification of the Mycorrhizal Mutualists.</title>
        <authorList>
            <consortium name="DOE Joint Genome Institute"/>
            <consortium name="Mycorrhizal Genomics Consortium"/>
            <person name="Kohler A."/>
            <person name="Kuo A."/>
            <person name="Nagy L.G."/>
            <person name="Floudas D."/>
            <person name="Copeland A."/>
            <person name="Barry K.W."/>
            <person name="Cichocki N."/>
            <person name="Veneault-Fourrey C."/>
            <person name="LaButti K."/>
            <person name="Lindquist E.A."/>
            <person name="Lipzen A."/>
            <person name="Lundell T."/>
            <person name="Morin E."/>
            <person name="Murat C."/>
            <person name="Riley R."/>
            <person name="Ohm R."/>
            <person name="Sun H."/>
            <person name="Tunlid A."/>
            <person name="Henrissat B."/>
            <person name="Grigoriev I.V."/>
            <person name="Hibbett D.S."/>
            <person name="Martin F."/>
        </authorList>
    </citation>
    <scope>NUCLEOTIDE SEQUENCE [LARGE SCALE GENOMIC DNA]</scope>
    <source>
        <strain evidence="2">Foug A</strain>
    </source>
</reference>
<dbReference type="Proteomes" id="UP000053989">
    <property type="component" value="Unassembled WGS sequence"/>
</dbReference>
<organism evidence="1 2">
    <name type="scientific">Scleroderma citrinum Foug A</name>
    <dbReference type="NCBI Taxonomy" id="1036808"/>
    <lineage>
        <taxon>Eukaryota</taxon>
        <taxon>Fungi</taxon>
        <taxon>Dikarya</taxon>
        <taxon>Basidiomycota</taxon>
        <taxon>Agaricomycotina</taxon>
        <taxon>Agaricomycetes</taxon>
        <taxon>Agaricomycetidae</taxon>
        <taxon>Boletales</taxon>
        <taxon>Sclerodermatineae</taxon>
        <taxon>Sclerodermataceae</taxon>
        <taxon>Scleroderma</taxon>
    </lineage>
</organism>
<dbReference type="AlphaFoldDB" id="A0A0C2YLZ1"/>
<proteinExistence type="predicted"/>
<accession>A0A0C2YLZ1</accession>
<name>A0A0C2YLZ1_9AGAM</name>
<dbReference type="EMBL" id="KN822329">
    <property type="protein sequence ID" value="KIM50788.1"/>
    <property type="molecule type" value="Genomic_DNA"/>
</dbReference>
<evidence type="ECO:0000313" key="2">
    <source>
        <dbReference type="Proteomes" id="UP000053989"/>
    </source>
</evidence>
<protein>
    <submittedName>
        <fullName evidence="1">Uncharacterized protein</fullName>
    </submittedName>
</protein>
<gene>
    <name evidence="1" type="ORF">SCLCIDRAFT_758221</name>
</gene>
<keyword evidence="2" id="KW-1185">Reference proteome</keyword>
<reference evidence="1 2" key="1">
    <citation type="submission" date="2014-04" db="EMBL/GenBank/DDBJ databases">
        <authorList>
            <consortium name="DOE Joint Genome Institute"/>
            <person name="Kuo A."/>
            <person name="Kohler A."/>
            <person name="Nagy L.G."/>
            <person name="Floudas D."/>
            <person name="Copeland A."/>
            <person name="Barry K.W."/>
            <person name="Cichocki N."/>
            <person name="Veneault-Fourrey C."/>
            <person name="LaButti K."/>
            <person name="Lindquist E.A."/>
            <person name="Lipzen A."/>
            <person name="Lundell T."/>
            <person name="Morin E."/>
            <person name="Murat C."/>
            <person name="Sun H."/>
            <person name="Tunlid A."/>
            <person name="Henrissat B."/>
            <person name="Grigoriev I.V."/>
            <person name="Hibbett D.S."/>
            <person name="Martin F."/>
            <person name="Nordberg H.P."/>
            <person name="Cantor M.N."/>
            <person name="Hua S.X."/>
        </authorList>
    </citation>
    <scope>NUCLEOTIDE SEQUENCE [LARGE SCALE GENOMIC DNA]</scope>
    <source>
        <strain evidence="1 2">Foug A</strain>
    </source>
</reference>